<feature type="region of interest" description="Disordered" evidence="1">
    <location>
        <begin position="228"/>
        <end position="400"/>
    </location>
</feature>
<feature type="compositionally biased region" description="Polar residues" evidence="1">
    <location>
        <begin position="348"/>
        <end position="360"/>
    </location>
</feature>
<feature type="compositionally biased region" description="Basic residues" evidence="1">
    <location>
        <begin position="571"/>
        <end position="583"/>
    </location>
</feature>
<evidence type="ECO:0000313" key="2">
    <source>
        <dbReference type="EMBL" id="ROW03749.1"/>
    </source>
</evidence>
<comment type="caution">
    <text evidence="2">The sequence shown here is derived from an EMBL/GenBank/DDBJ whole genome shotgun (WGS) entry which is preliminary data.</text>
</comment>
<organism evidence="2 3">
    <name type="scientific">Cytospora schulzeri</name>
    <dbReference type="NCBI Taxonomy" id="448051"/>
    <lineage>
        <taxon>Eukaryota</taxon>
        <taxon>Fungi</taxon>
        <taxon>Dikarya</taxon>
        <taxon>Ascomycota</taxon>
        <taxon>Pezizomycotina</taxon>
        <taxon>Sordariomycetes</taxon>
        <taxon>Sordariomycetidae</taxon>
        <taxon>Diaporthales</taxon>
        <taxon>Cytosporaceae</taxon>
        <taxon>Cytospora</taxon>
    </lineage>
</organism>
<feature type="region of interest" description="Disordered" evidence="1">
    <location>
        <begin position="110"/>
        <end position="131"/>
    </location>
</feature>
<keyword evidence="3" id="KW-1185">Reference proteome</keyword>
<feature type="compositionally biased region" description="Low complexity" evidence="1">
    <location>
        <begin position="297"/>
        <end position="308"/>
    </location>
</feature>
<feature type="compositionally biased region" description="Polar residues" evidence="1">
    <location>
        <begin position="387"/>
        <end position="396"/>
    </location>
</feature>
<dbReference type="AlphaFoldDB" id="A0A423WK25"/>
<accession>A0A423WK25</accession>
<dbReference type="OrthoDB" id="5226996at2759"/>
<feature type="region of interest" description="Disordered" evidence="1">
    <location>
        <begin position="499"/>
        <end position="606"/>
    </location>
</feature>
<reference evidence="2 3" key="1">
    <citation type="submission" date="2015-09" db="EMBL/GenBank/DDBJ databases">
        <title>Host preference determinants of Valsa canker pathogens revealed by comparative genomics.</title>
        <authorList>
            <person name="Yin Z."/>
            <person name="Huang L."/>
        </authorList>
    </citation>
    <scope>NUCLEOTIDE SEQUENCE [LARGE SCALE GENOMIC DNA]</scope>
    <source>
        <strain evidence="2 3">03-1</strain>
    </source>
</reference>
<dbReference type="Proteomes" id="UP000283895">
    <property type="component" value="Unassembled WGS sequence"/>
</dbReference>
<feature type="compositionally biased region" description="Pro residues" evidence="1">
    <location>
        <begin position="266"/>
        <end position="279"/>
    </location>
</feature>
<dbReference type="EMBL" id="LKEA01000015">
    <property type="protein sequence ID" value="ROW03749.1"/>
    <property type="molecule type" value="Genomic_DNA"/>
</dbReference>
<feature type="region of interest" description="Disordered" evidence="1">
    <location>
        <begin position="620"/>
        <end position="671"/>
    </location>
</feature>
<feature type="compositionally biased region" description="Polar residues" evidence="1">
    <location>
        <begin position="512"/>
        <end position="528"/>
    </location>
</feature>
<feature type="compositionally biased region" description="Basic and acidic residues" evidence="1">
    <location>
        <begin position="159"/>
        <end position="174"/>
    </location>
</feature>
<feature type="compositionally biased region" description="Low complexity" evidence="1">
    <location>
        <begin position="67"/>
        <end position="80"/>
    </location>
</feature>
<feature type="compositionally biased region" description="Polar residues" evidence="1">
    <location>
        <begin position="620"/>
        <end position="632"/>
    </location>
</feature>
<gene>
    <name evidence="2" type="ORF">VMCG_05455</name>
</gene>
<protein>
    <submittedName>
        <fullName evidence="2">Uncharacterized protein</fullName>
    </submittedName>
</protein>
<feature type="compositionally biased region" description="Polar residues" evidence="1">
    <location>
        <begin position="228"/>
        <end position="238"/>
    </location>
</feature>
<feature type="region of interest" description="Disordered" evidence="1">
    <location>
        <begin position="152"/>
        <end position="208"/>
    </location>
</feature>
<evidence type="ECO:0000313" key="3">
    <source>
        <dbReference type="Proteomes" id="UP000283895"/>
    </source>
</evidence>
<feature type="compositionally biased region" description="Polar residues" evidence="1">
    <location>
        <begin position="538"/>
        <end position="550"/>
    </location>
</feature>
<feature type="compositionally biased region" description="Polar residues" evidence="1">
    <location>
        <begin position="654"/>
        <end position="671"/>
    </location>
</feature>
<proteinExistence type="predicted"/>
<feature type="region of interest" description="Disordered" evidence="1">
    <location>
        <begin position="1"/>
        <end position="97"/>
    </location>
</feature>
<feature type="compositionally biased region" description="Polar residues" evidence="1">
    <location>
        <begin position="110"/>
        <end position="119"/>
    </location>
</feature>
<name>A0A423WK25_9PEZI</name>
<feature type="compositionally biased region" description="Acidic residues" evidence="1">
    <location>
        <begin position="254"/>
        <end position="263"/>
    </location>
</feature>
<feature type="compositionally biased region" description="Basic residues" evidence="1">
    <location>
        <begin position="334"/>
        <end position="343"/>
    </location>
</feature>
<feature type="compositionally biased region" description="Basic residues" evidence="1">
    <location>
        <begin position="636"/>
        <end position="646"/>
    </location>
</feature>
<sequence>MAPSPQSRFIEGSMNDRASNAPPPGYLGAAAAEDTAEYERQFALDWRAPDASSPRPGNRSSVVSIGSAASPTSPRSATWSKGQKPAGSSSSTSGFLAPLWGGVKERLSLTRSKSSNTITSEKHSSDDGSSSIFILPTFKHKRSESTNTAQILRANDSSRQLDTKSLHHGSETPKLKKAPSAATLPIGGVNAPNRFDPATRPTREEIQANYQSLLASGFFGNRAIQSTRFSAPGQNQNRPNPPVSPSFAHRISEDGQEQQEEGEALSPPPPQRQPPPPPLIRTAANPPDLSILTDMMSQSSSSGGIQASETVVWSPVPKDPEVTSDMLPPPPSPPKHKKSRHKPSLSLTSVFSSARSVNEPSESRLFRSPPPSHAKYSLDSGRRSSDGQRNVVSKQQRGVKRPFTAANVSDLSLAGRVYYGLIGGGESDTGVTAAQETGHESGARKFVKKIRKSASRLSMDLGKTMSRPASVFGYESDANNSGMLSPTREPLSAVIKRSFDWRGGKSGPEEPTTGTNGNYENSDSNNHRSGNRTDNARSRATSPAPKSTTGRFLAPSLSVITGSPASPERNKLKKKEIHGRRLRRQDSNNSPSKATHQAPVPSPTQDRATTTMEYTMDWQTGQVRPTHQAGNNQRQSRSRSRSRPRRSPTAIFMHNQSRPGTAHSTDSFLSSTSNKNYHHQNDVASFSFGSPVQPHRSAEMNNATPVSTDYMEGVEFAAPPSYHFPGRVRPGVPLAIVPDANRGIPSVPSIPGEFRNAKITTNGRGENSSGMDAMAIDGNGSAWSSPQALF</sequence>
<evidence type="ECO:0000256" key="1">
    <source>
        <dbReference type="SAM" id="MobiDB-lite"/>
    </source>
</evidence>